<dbReference type="Gene3D" id="3.20.20.70">
    <property type="entry name" value="Aldolase class I"/>
    <property type="match status" value="1"/>
</dbReference>
<evidence type="ECO:0000256" key="2">
    <source>
        <dbReference type="ARBA" id="ARBA00022977"/>
    </source>
</evidence>
<evidence type="ECO:0000256" key="1">
    <source>
        <dbReference type="ARBA" id="ARBA00004948"/>
    </source>
</evidence>
<comment type="pathway">
    <text evidence="1">Cofactor biosynthesis; thiamine diphosphate biosynthesis.</text>
</comment>
<dbReference type="CDD" id="cd00564">
    <property type="entry name" value="TMP_TenI"/>
    <property type="match status" value="1"/>
</dbReference>
<dbReference type="GO" id="GO:0004789">
    <property type="term" value="F:thiamine-phosphate diphosphorylase activity"/>
    <property type="evidence" value="ECO:0007669"/>
    <property type="project" value="UniProtKB-EC"/>
</dbReference>
<dbReference type="InterPro" id="IPR036206">
    <property type="entry name" value="ThiamineP_synth_sf"/>
</dbReference>
<protein>
    <submittedName>
        <fullName evidence="4">Thiamin-phosphate pyrophosphorylase</fullName>
        <ecNumber evidence="4">2.5.1.3</ecNumber>
    </submittedName>
</protein>
<dbReference type="GO" id="GO:0009228">
    <property type="term" value="P:thiamine biosynthetic process"/>
    <property type="evidence" value="ECO:0007669"/>
    <property type="project" value="UniProtKB-KW"/>
</dbReference>
<proteinExistence type="predicted"/>
<dbReference type="EC" id="2.5.1.3" evidence="4"/>
<dbReference type="InterPro" id="IPR022998">
    <property type="entry name" value="ThiamineP_synth_TenI"/>
</dbReference>
<organism evidence="4">
    <name type="scientific">hydrothermal vent metagenome</name>
    <dbReference type="NCBI Taxonomy" id="652676"/>
    <lineage>
        <taxon>unclassified sequences</taxon>
        <taxon>metagenomes</taxon>
        <taxon>ecological metagenomes</taxon>
    </lineage>
</organism>
<dbReference type="PANTHER" id="PTHR20857:SF15">
    <property type="entry name" value="THIAMINE-PHOSPHATE SYNTHASE"/>
    <property type="match status" value="1"/>
</dbReference>
<dbReference type="EMBL" id="FPHN01000051">
    <property type="protein sequence ID" value="SFV55536.1"/>
    <property type="molecule type" value="Genomic_DNA"/>
</dbReference>
<feature type="domain" description="Thiamine phosphate synthase/TenI" evidence="3">
    <location>
        <begin position="17"/>
        <end position="167"/>
    </location>
</feature>
<accession>A0A1W1BPW9</accession>
<keyword evidence="2" id="KW-0784">Thiamine biosynthesis</keyword>
<keyword evidence="4" id="KW-0808">Transferase</keyword>
<dbReference type="AlphaFoldDB" id="A0A1W1BPW9"/>
<dbReference type="Pfam" id="PF02581">
    <property type="entry name" value="TMP-TENI"/>
    <property type="match status" value="1"/>
</dbReference>
<gene>
    <name evidence="4" type="ORF">MNB_SV-14-564</name>
</gene>
<dbReference type="PANTHER" id="PTHR20857">
    <property type="entry name" value="THIAMINE-PHOSPHATE PYROPHOSPHORYLASE"/>
    <property type="match status" value="1"/>
</dbReference>
<dbReference type="SUPFAM" id="SSF51391">
    <property type="entry name" value="Thiamin phosphate synthase"/>
    <property type="match status" value="1"/>
</dbReference>
<name>A0A1W1BPW9_9ZZZZ</name>
<evidence type="ECO:0000259" key="3">
    <source>
        <dbReference type="Pfam" id="PF02581"/>
    </source>
</evidence>
<dbReference type="InterPro" id="IPR013785">
    <property type="entry name" value="Aldolase_TIM"/>
</dbReference>
<evidence type="ECO:0000313" key="4">
    <source>
        <dbReference type="EMBL" id="SFV55536.1"/>
    </source>
</evidence>
<sequence length="186" mass="20812">MIYALLDKEALVRRGLSIVELSKKIQALKVPIAQYRNKVGSIEEKQQDLLEIRRFYSGKLIINDTIELIEYADGLHIGQEDIRVYSDDLNIAVTIIRKKIGSKLLGLSTHNKKEILESNKLDLDYIGLGAYRGTQTKAEAKVLGAKALELAKESKHHVGLIGGVKLSDSFSSQIKYRVIGSDLYEN</sequence>
<reference evidence="4" key="1">
    <citation type="submission" date="2016-10" db="EMBL/GenBank/DDBJ databases">
        <authorList>
            <person name="de Groot N.N."/>
        </authorList>
    </citation>
    <scope>NUCLEOTIDE SEQUENCE</scope>
</reference>
<dbReference type="GO" id="GO:0005737">
    <property type="term" value="C:cytoplasm"/>
    <property type="evidence" value="ECO:0007669"/>
    <property type="project" value="TreeGrafter"/>
</dbReference>